<dbReference type="AlphaFoldDB" id="A0A6I8M711"/>
<dbReference type="EMBL" id="CABWIB010000001">
    <property type="protein sequence ID" value="VWL85196.1"/>
    <property type="molecule type" value="Genomic_DNA"/>
</dbReference>
<evidence type="ECO:0000256" key="1">
    <source>
        <dbReference type="SAM" id="SignalP"/>
    </source>
</evidence>
<dbReference type="Proteomes" id="UP000419017">
    <property type="component" value="Unassembled WGS sequence"/>
</dbReference>
<gene>
    <name evidence="2" type="ORF">OMES3154_00479</name>
</gene>
<evidence type="ECO:0008006" key="4">
    <source>
        <dbReference type="Google" id="ProtNLM"/>
    </source>
</evidence>
<dbReference type="RefSeq" id="WP_156683209.1">
    <property type="nucleotide sequence ID" value="NZ_CABWIB010000001.1"/>
</dbReference>
<proteinExistence type="predicted"/>
<evidence type="ECO:0000313" key="2">
    <source>
        <dbReference type="EMBL" id="VWL85196.1"/>
    </source>
</evidence>
<keyword evidence="1" id="KW-0732">Signal</keyword>
<evidence type="ECO:0000313" key="3">
    <source>
        <dbReference type="Proteomes" id="UP000419017"/>
    </source>
</evidence>
<accession>A0A6I8M711</accession>
<feature type="chain" id="PRO_5026203522" description="Outer membrane protein beta-barrel domain-containing protein" evidence="1">
    <location>
        <begin position="26"/>
        <end position="515"/>
    </location>
</feature>
<keyword evidence="3" id="KW-1185">Reference proteome</keyword>
<reference evidence="2 3" key="1">
    <citation type="submission" date="2019-10" db="EMBL/GenBank/DDBJ databases">
        <authorList>
            <person name="Blom J."/>
        </authorList>
    </citation>
    <scope>NUCLEOTIDE SEQUENCE [LARGE SCALE GENOMIC DNA]</scope>
    <source>
        <strain evidence="2 3">ES3154-GLU</strain>
    </source>
</reference>
<feature type="signal peptide" evidence="1">
    <location>
        <begin position="1"/>
        <end position="25"/>
    </location>
</feature>
<sequence length="515" mass="59108">MKKLKNIALILALMFSVVQVSVAEAQEGLPVKTEWKETLTKKQIEEFSKLYEISKKTFEEFEPDIKETIAATKKLKVLLEKIKGYKQNAIDKSKVSGWEQDKNTFNEEYAETSASKILEKITELETKYDNVRAYTDYETKVQEKIDKIKDMNKILDELRKKFITNVDITDFKDDKKTNEKLKELDMLIEKIKPIDELAKNIYEIVGHKNYNSIEEKKRGRLEEYLTSLEDMGLQNIRNAKYLIPITELVKELNDILGIPNKEKNDELKEETKKVIDVEAILNDAKVIYVDDMQISKYLDKNIHLEFSVSQADIKKVKDAYKVFSQFELAYTQNLPKEFKLGAFGGYSIFDGAYYAGLVGSWKDLQLGIRYRGVNLNEKYTNIVEAKAKYVHKFKVSEMVNVSVFGSGLVRHNFKTKYDNNLYLKANTSGQVKAGANLGVLIKNVELDVNNDIAWNINNKATITNDKVEKSKDFSKFVYTFGLGAKYNLKGFVVSASVNIKSNLDYNASLGLGYKF</sequence>
<organism evidence="2 3">
    <name type="scientific">Oceanivirga miroungae</name>
    <dbReference type="NCBI Taxonomy" id="1130046"/>
    <lineage>
        <taxon>Bacteria</taxon>
        <taxon>Fusobacteriati</taxon>
        <taxon>Fusobacteriota</taxon>
        <taxon>Fusobacteriia</taxon>
        <taxon>Fusobacteriales</taxon>
        <taxon>Leptotrichiaceae</taxon>
        <taxon>Oceanivirga</taxon>
    </lineage>
</organism>
<protein>
    <recommendedName>
        <fullName evidence="4">Outer membrane protein beta-barrel domain-containing protein</fullName>
    </recommendedName>
</protein>
<name>A0A6I8M711_9FUSO</name>